<reference evidence="2" key="1">
    <citation type="journal article" date="2019" name="Int. J. Syst. Evol. Microbiol.">
        <title>The Global Catalogue of Microorganisms (GCM) 10K type strain sequencing project: providing services to taxonomists for standard genome sequencing and annotation.</title>
        <authorList>
            <consortium name="The Broad Institute Genomics Platform"/>
            <consortium name="The Broad Institute Genome Sequencing Center for Infectious Disease"/>
            <person name="Wu L."/>
            <person name="Ma J."/>
        </authorList>
    </citation>
    <scope>NUCLEOTIDE SEQUENCE [LARGE SCALE GENOMIC DNA]</scope>
    <source>
        <strain evidence="2">CECT 8288</strain>
    </source>
</reference>
<organism evidence="1 2">
    <name type="scientific">Reinekea marina</name>
    <dbReference type="NCBI Taxonomy" id="1310421"/>
    <lineage>
        <taxon>Bacteria</taxon>
        <taxon>Pseudomonadati</taxon>
        <taxon>Pseudomonadota</taxon>
        <taxon>Gammaproteobacteria</taxon>
        <taxon>Oceanospirillales</taxon>
        <taxon>Saccharospirillaceae</taxon>
        <taxon>Reinekea</taxon>
    </lineage>
</organism>
<dbReference type="Proteomes" id="UP001595710">
    <property type="component" value="Unassembled WGS sequence"/>
</dbReference>
<name>A0ABV7WUY1_9GAMM</name>
<sequence length="152" mass="17495">MTKSKKVKRAVGDVFALKLEDGSLSFGRVLNEPLMAFYDCKSENVLDVNDVISRPILFRIWVMNNAIESGRWQVLGNIPLDLELEETPRFFKQNSLSKKLSIYFEGEETPATKEECQGLERAAVWDPEHVEDRLRDYFAGVPNQWVESLKVK</sequence>
<dbReference type="InterPro" id="IPR029278">
    <property type="entry name" value="Imm26"/>
</dbReference>
<dbReference type="EMBL" id="JBHRYN010000021">
    <property type="protein sequence ID" value="MFC3702787.1"/>
    <property type="molecule type" value="Genomic_DNA"/>
</dbReference>
<gene>
    <name evidence="1" type="ORF">ACFOND_14190</name>
</gene>
<protein>
    <submittedName>
        <fullName evidence="1">Immunity 26/phosphotriesterase HocA family protein</fullName>
    </submittedName>
</protein>
<evidence type="ECO:0000313" key="2">
    <source>
        <dbReference type="Proteomes" id="UP001595710"/>
    </source>
</evidence>
<dbReference type="Pfam" id="PF15428">
    <property type="entry name" value="Imm26"/>
    <property type="match status" value="1"/>
</dbReference>
<proteinExistence type="predicted"/>
<comment type="caution">
    <text evidence="1">The sequence shown here is derived from an EMBL/GenBank/DDBJ whole genome shotgun (WGS) entry which is preliminary data.</text>
</comment>
<evidence type="ECO:0000313" key="1">
    <source>
        <dbReference type="EMBL" id="MFC3702787.1"/>
    </source>
</evidence>
<accession>A0ABV7WUY1</accession>
<keyword evidence="2" id="KW-1185">Reference proteome</keyword>
<dbReference type="RefSeq" id="WP_377363341.1">
    <property type="nucleotide sequence ID" value="NZ_JBHRYN010000021.1"/>
</dbReference>